<dbReference type="Gene3D" id="1.10.10.10">
    <property type="entry name" value="Winged helix-like DNA-binding domain superfamily/Winged helix DNA-binding domain"/>
    <property type="match status" value="1"/>
</dbReference>
<evidence type="ECO:0000256" key="1">
    <source>
        <dbReference type="ARBA" id="ARBA00022741"/>
    </source>
</evidence>
<dbReference type="PRINTS" id="PR00038">
    <property type="entry name" value="HTHLUXR"/>
</dbReference>
<name>A0ABV3DFP0_9ACTN</name>
<evidence type="ECO:0000313" key="5">
    <source>
        <dbReference type="Proteomes" id="UP001551482"/>
    </source>
</evidence>
<keyword evidence="5" id="KW-1185">Reference proteome</keyword>
<feature type="domain" description="HTH luxR-type" evidence="3">
    <location>
        <begin position="867"/>
        <end position="934"/>
    </location>
</feature>
<reference evidence="4 5" key="1">
    <citation type="submission" date="2024-06" db="EMBL/GenBank/DDBJ databases">
        <title>The Natural Products Discovery Center: Release of the First 8490 Sequenced Strains for Exploring Actinobacteria Biosynthetic Diversity.</title>
        <authorList>
            <person name="Kalkreuter E."/>
            <person name="Kautsar S.A."/>
            <person name="Yang D."/>
            <person name="Bader C.D."/>
            <person name="Teijaro C.N."/>
            <person name="Fluegel L."/>
            <person name="Davis C.M."/>
            <person name="Simpson J.R."/>
            <person name="Lauterbach L."/>
            <person name="Steele A.D."/>
            <person name="Gui C."/>
            <person name="Meng S."/>
            <person name="Li G."/>
            <person name="Viehrig K."/>
            <person name="Ye F."/>
            <person name="Su P."/>
            <person name="Kiefer A.F."/>
            <person name="Nichols A."/>
            <person name="Cepeda A.J."/>
            <person name="Yan W."/>
            <person name="Fan B."/>
            <person name="Jiang Y."/>
            <person name="Adhikari A."/>
            <person name="Zheng C.-J."/>
            <person name="Schuster L."/>
            <person name="Cowan T.M."/>
            <person name="Smanski M.J."/>
            <person name="Chevrette M.G."/>
            <person name="De Carvalho L.P.S."/>
            <person name="Shen B."/>
        </authorList>
    </citation>
    <scope>NUCLEOTIDE SEQUENCE [LARGE SCALE GENOMIC DNA]</scope>
    <source>
        <strain evidence="4 5">NPDC048946</strain>
    </source>
</reference>
<accession>A0ABV3DFP0</accession>
<keyword evidence="2" id="KW-0067">ATP-binding</keyword>
<dbReference type="InterPro" id="IPR036388">
    <property type="entry name" value="WH-like_DNA-bd_sf"/>
</dbReference>
<dbReference type="PROSITE" id="PS50043">
    <property type="entry name" value="HTH_LUXR_2"/>
    <property type="match status" value="1"/>
</dbReference>
<keyword evidence="1" id="KW-0547">Nucleotide-binding</keyword>
<gene>
    <name evidence="4" type="ORF">AB0C36_10725</name>
</gene>
<proteinExistence type="predicted"/>
<dbReference type="InterPro" id="IPR016032">
    <property type="entry name" value="Sig_transdc_resp-reg_C-effctor"/>
</dbReference>
<comment type="caution">
    <text evidence="4">The sequence shown here is derived from an EMBL/GenBank/DDBJ whole genome shotgun (WGS) entry which is preliminary data.</text>
</comment>
<dbReference type="SUPFAM" id="SSF52540">
    <property type="entry name" value="P-loop containing nucleoside triphosphate hydrolases"/>
    <property type="match status" value="1"/>
</dbReference>
<dbReference type="Proteomes" id="UP001551482">
    <property type="component" value="Unassembled WGS sequence"/>
</dbReference>
<dbReference type="PANTHER" id="PTHR16305">
    <property type="entry name" value="TESTICULAR SOLUBLE ADENYLYL CYCLASE"/>
    <property type="match status" value="1"/>
</dbReference>
<dbReference type="PANTHER" id="PTHR16305:SF35">
    <property type="entry name" value="TRANSCRIPTIONAL ACTIVATOR DOMAIN"/>
    <property type="match status" value="1"/>
</dbReference>
<dbReference type="Pfam" id="PF00196">
    <property type="entry name" value="GerE"/>
    <property type="match status" value="1"/>
</dbReference>
<dbReference type="Pfam" id="PF13191">
    <property type="entry name" value="AAA_16"/>
    <property type="match status" value="1"/>
</dbReference>
<evidence type="ECO:0000256" key="2">
    <source>
        <dbReference type="ARBA" id="ARBA00022840"/>
    </source>
</evidence>
<dbReference type="RefSeq" id="WP_358352259.1">
    <property type="nucleotide sequence ID" value="NZ_JBEZFP010000020.1"/>
</dbReference>
<dbReference type="InterPro" id="IPR027417">
    <property type="entry name" value="P-loop_NTPase"/>
</dbReference>
<dbReference type="SMART" id="SM00421">
    <property type="entry name" value="HTH_LUXR"/>
    <property type="match status" value="1"/>
</dbReference>
<organism evidence="4 5">
    <name type="scientific">Streptodolium elevatio</name>
    <dbReference type="NCBI Taxonomy" id="3157996"/>
    <lineage>
        <taxon>Bacteria</taxon>
        <taxon>Bacillati</taxon>
        <taxon>Actinomycetota</taxon>
        <taxon>Actinomycetes</taxon>
        <taxon>Kitasatosporales</taxon>
        <taxon>Streptomycetaceae</taxon>
        <taxon>Streptodolium</taxon>
    </lineage>
</organism>
<evidence type="ECO:0000259" key="3">
    <source>
        <dbReference type="PROSITE" id="PS50043"/>
    </source>
</evidence>
<dbReference type="SUPFAM" id="SSF46894">
    <property type="entry name" value="C-terminal effector domain of the bipartite response regulators"/>
    <property type="match status" value="1"/>
</dbReference>
<dbReference type="CDD" id="cd06170">
    <property type="entry name" value="LuxR_C_like"/>
    <property type="match status" value="1"/>
</dbReference>
<dbReference type="InterPro" id="IPR000792">
    <property type="entry name" value="Tscrpt_reg_LuxR_C"/>
</dbReference>
<dbReference type="EMBL" id="JBEZFP010000020">
    <property type="protein sequence ID" value="MEU8133974.1"/>
    <property type="molecule type" value="Genomic_DNA"/>
</dbReference>
<evidence type="ECO:0000313" key="4">
    <source>
        <dbReference type="EMBL" id="MEU8133974.1"/>
    </source>
</evidence>
<protein>
    <submittedName>
        <fullName evidence="4">AAA family ATPase</fullName>
    </submittedName>
</protein>
<dbReference type="InterPro" id="IPR041664">
    <property type="entry name" value="AAA_16"/>
</dbReference>
<sequence>MMHGRTTERSAVEALLADAREGTSGVLVVRGEPGIGKTTLLAYAVEAAEAAGFPVVRGSGVEFEAELPYAGLSLLLRPALAHLPALPEPQRRALDAALGLASGEAPEPMFVGLAVLTLLSEYAGDGPLLCLVDDAQWLDRVSSDALVFAARRLHAEGVVMVFGARDGEGAFPAPGLPELRLTGLPPADAGALLDAHAADLSPTARYRVLAEAGGNPLALRELPVALAGDNPSAVFRPGALPLTSRLQLAFHGQVSRLPAATQTLLLLAALDDSGDVGVVLRAAEPLGASPGDLEPADAAGLFSVVDGTPRFRHPLIRAAVHQRAPLDRRMAAHRALADALDAPDQADRRAWQLAAASTGPDEAVADALDATADRARERGGYAAAARAYEFAARLTVDQDRRTHRLALAAQWASEAGDLDRARDFAARSAAQAKDPKVRATLALVHGLADFWHGAFPSAHKTLVGAAEDVAAVEPGAAARLLVQALHTAWYINEDELQSTMARLNALTLPEDDPITPVARYLIDCLYLDPDDDHPDKKQSINPAPAPAPALADAVTAARTARAAGTVDARVLQMLCGVALTQGQDTDAYDLAAELVAESRRQGGIGRLPTLLFFQVEAEIFDSRHADALATASEALGFARDTGQQQWVSQFHSVLAVVRAFEGDEDACRRAADESLATGAGGAMAPGTPWSYWALGILDLGLGRAATAVTRLEQLSREPLRHHICSTRSTPDLVEAAIRIGEPGRAAEQFARFEDWAGRVRRPWADALVLRCRALLADDSDAEELWTAALALHDPERRAMERARTALLFGEWLRRVRRKTDAREHLRAALEDFERLGARPWADRARTELDATGAGGAARASAAAQASPNGAAAVLTPQELQITRLAAQGMSNRDIAAQLFLSPRTVGHHLYKAYPKLGILSRTELAGIPDLAARS</sequence>